<evidence type="ECO:0000256" key="2">
    <source>
        <dbReference type="ARBA" id="ARBA00022525"/>
    </source>
</evidence>
<dbReference type="PRINTS" id="PR00313">
    <property type="entry name" value="CABNDNGRPT"/>
</dbReference>
<dbReference type="Gene3D" id="2.150.10.10">
    <property type="entry name" value="Serralysin-like metalloprotease, C-terminal"/>
    <property type="match status" value="2"/>
</dbReference>
<feature type="region of interest" description="Disordered" evidence="3">
    <location>
        <begin position="868"/>
        <end position="894"/>
    </location>
</feature>
<feature type="domain" description="DUF4347" evidence="4">
    <location>
        <begin position="26"/>
        <end position="178"/>
    </location>
</feature>
<evidence type="ECO:0000313" key="6">
    <source>
        <dbReference type="Proteomes" id="UP000630923"/>
    </source>
</evidence>
<dbReference type="SUPFAM" id="SSF51120">
    <property type="entry name" value="beta-Roll"/>
    <property type="match status" value="3"/>
</dbReference>
<proteinExistence type="predicted"/>
<accession>A0A919AQA7</accession>
<dbReference type="GO" id="GO:0005509">
    <property type="term" value="F:calcium ion binding"/>
    <property type="evidence" value="ECO:0007669"/>
    <property type="project" value="InterPro"/>
</dbReference>
<dbReference type="InterPro" id="IPR018511">
    <property type="entry name" value="Hemolysin-typ_Ca-bd_CS"/>
</dbReference>
<keyword evidence="6" id="KW-1185">Reference proteome</keyword>
<dbReference type="GO" id="GO:0005576">
    <property type="term" value="C:extracellular region"/>
    <property type="evidence" value="ECO:0007669"/>
    <property type="project" value="UniProtKB-SubCell"/>
</dbReference>
<evidence type="ECO:0000313" key="5">
    <source>
        <dbReference type="EMBL" id="GHF19296.1"/>
    </source>
</evidence>
<sequence length="1174" mass="117496">MNNISQWGREGANMTDIQTQLSSSEILFVDSHVEDADILLADLPHAMTVVHLPAGQDPLAAMQAALKDGQTYGKMHILSHGAPGSLALSEVRVDSAYLKAHAATLKTIFSKCSEIALWACDVAKDTVGQAFTQTLELLSGAHVFAANQPVGASAQGGTWNIGTAVPFSARSRAEYPHTLLGTFDSEGGGVAGTDYTETVNGITMTVTFTDDTAAISTAGTGGGGTVGDIILAGGFAATSVTVTFSSAVDILSFVHADTSGNAPLGTLSYTVIGGSGTTLNYTGVDYTLSNGFYGKTITPVDWTNVTSFTITTTQANMELALDTFVYNIRPTSAGAPTDVTVSEDIASNIDLSAMSFTETEGEAITVTLSVDAGTFSTPADGSGVGAGVTETLVNATTITLAGSAADVTTYLDTVSNIQYTGASNVNGDNAATLTVTPNDGTADGAASTINIDITAIDDAPTLTATGDDPTFTEGAGAAGLFSAASVSTVEAGQTLTDFVMTVTNVSDGADEVLNADGSSFSLTNGTAGTTATNSLSYSVSVTGSTATVTFTGGTMSEAAFTTLVNGMTYQNNSEAPTEAGNRVFTITSLTDDGVSGGNDQNTASLTVSSTVSVAGSNDDPVVTAPSAPTVAEDDTNIAIADDVNISDLDGDAQTITLTITGGTVSIGTSGLAFSTGDGTDDANMTFSGSLTDINTALDAMTFTPTADLNGVNAGGIQIQANDGNGGTHSDIIQFDISSVNDLPVLTGLPASQSLNTGVSNNIDMSASNLTDVDIAGAVTVRLTVDAGTFGAPADGAGVGGGVTETLVNATTITLVGDIADINTYLDTASNITYTPPAGSGTVATLTFEADDGFGYTSVGTMAFDVAVPPSNDPGDQPTSTLPTEGTTPTEGDDVLQFGRENNRIVLGDGDDFVNGGAGNDKIWAGPTDLGNDTIEGGKGNDTMGGGAGDDLLVGGAGSDKLLGGSGNDQLFVSFNNPGDENGDTSPNIAWAGTGNDTVTGGFGDDKIGGGQGSDVLYGGAGDDLIFGGASDEGDTISAGSGADEVFSGKGDDVVNGDDGNDTLFSGTGNDTVDGGDGNDVLWGGAGDDLLTGGAGADVFRFNANSGNDIVTDFNISQDDLYLGGTFANLAAVKAASSTTTVGGDSGLLIDLGTDTSVFLKGLTVGDLDSMDITF</sequence>
<reference evidence="5" key="1">
    <citation type="journal article" date="2014" name="Int. J. Syst. Evol. Microbiol.">
        <title>Complete genome sequence of Corynebacterium casei LMG S-19264T (=DSM 44701T), isolated from a smear-ripened cheese.</title>
        <authorList>
            <consortium name="US DOE Joint Genome Institute (JGI-PGF)"/>
            <person name="Walter F."/>
            <person name="Albersmeier A."/>
            <person name="Kalinowski J."/>
            <person name="Ruckert C."/>
        </authorList>
    </citation>
    <scope>NUCLEOTIDE SEQUENCE</scope>
    <source>
        <strain evidence="5">KCTC 42590</strain>
    </source>
</reference>
<dbReference type="PROSITE" id="PS00330">
    <property type="entry name" value="HEMOLYSIN_CALCIUM"/>
    <property type="match status" value="2"/>
</dbReference>
<keyword evidence="2" id="KW-0964">Secreted</keyword>
<feature type="compositionally biased region" description="Low complexity" evidence="3">
    <location>
        <begin position="877"/>
        <end position="889"/>
    </location>
</feature>
<comment type="subcellular location">
    <subcellularLocation>
        <location evidence="1">Secreted</location>
    </subcellularLocation>
</comment>
<dbReference type="InterPro" id="IPR001343">
    <property type="entry name" value="Hemolysn_Ca-bd"/>
</dbReference>
<dbReference type="InterPro" id="IPR025592">
    <property type="entry name" value="DUF4347"/>
</dbReference>
<dbReference type="Pfam" id="PF00353">
    <property type="entry name" value="HemolysinCabind"/>
    <property type="match status" value="5"/>
</dbReference>
<gene>
    <name evidence="5" type="ORF">GCM10017044_12330</name>
</gene>
<dbReference type="EMBL" id="BNCI01000001">
    <property type="protein sequence ID" value="GHF19296.1"/>
    <property type="molecule type" value="Genomic_DNA"/>
</dbReference>
<dbReference type="Proteomes" id="UP000630923">
    <property type="component" value="Unassembled WGS sequence"/>
</dbReference>
<evidence type="ECO:0000256" key="3">
    <source>
        <dbReference type="SAM" id="MobiDB-lite"/>
    </source>
</evidence>
<dbReference type="Pfam" id="PF14252">
    <property type="entry name" value="DUF4347"/>
    <property type="match status" value="1"/>
</dbReference>
<comment type="caution">
    <text evidence="5">The sequence shown here is derived from an EMBL/GenBank/DDBJ whole genome shotgun (WGS) entry which is preliminary data.</text>
</comment>
<organism evidence="5 6">
    <name type="scientific">Kordiimonas sediminis</name>
    <dbReference type="NCBI Taxonomy" id="1735581"/>
    <lineage>
        <taxon>Bacteria</taxon>
        <taxon>Pseudomonadati</taxon>
        <taxon>Pseudomonadota</taxon>
        <taxon>Alphaproteobacteria</taxon>
        <taxon>Kordiimonadales</taxon>
        <taxon>Kordiimonadaceae</taxon>
        <taxon>Kordiimonas</taxon>
    </lineage>
</organism>
<protein>
    <recommendedName>
        <fullName evidence="4">DUF4347 domain-containing protein</fullName>
    </recommendedName>
</protein>
<dbReference type="PANTHER" id="PTHR38340:SF1">
    <property type="entry name" value="S-LAYER PROTEIN"/>
    <property type="match status" value="1"/>
</dbReference>
<reference evidence="5" key="2">
    <citation type="submission" date="2020-09" db="EMBL/GenBank/DDBJ databases">
        <authorList>
            <person name="Sun Q."/>
            <person name="Kim S."/>
        </authorList>
    </citation>
    <scope>NUCLEOTIDE SEQUENCE</scope>
    <source>
        <strain evidence="5">KCTC 42590</strain>
    </source>
</reference>
<dbReference type="RefSeq" id="WP_191250902.1">
    <property type="nucleotide sequence ID" value="NZ_BNCI01000001.1"/>
</dbReference>
<feature type="region of interest" description="Disordered" evidence="3">
    <location>
        <begin position="971"/>
        <end position="996"/>
    </location>
</feature>
<dbReference type="InterPro" id="IPR011049">
    <property type="entry name" value="Serralysin-like_metalloprot_C"/>
</dbReference>
<name>A0A919AQA7_9PROT</name>
<evidence type="ECO:0000256" key="1">
    <source>
        <dbReference type="ARBA" id="ARBA00004613"/>
    </source>
</evidence>
<dbReference type="PANTHER" id="PTHR38340">
    <property type="entry name" value="S-LAYER PROTEIN"/>
    <property type="match status" value="1"/>
</dbReference>
<feature type="compositionally biased region" description="Polar residues" evidence="3">
    <location>
        <begin position="971"/>
        <end position="987"/>
    </location>
</feature>
<dbReference type="AlphaFoldDB" id="A0A919AQA7"/>
<evidence type="ECO:0000259" key="4">
    <source>
        <dbReference type="Pfam" id="PF14252"/>
    </source>
</evidence>
<dbReference type="InterPro" id="IPR050557">
    <property type="entry name" value="RTX_toxin/Mannuronan_C5-epim"/>
</dbReference>